<dbReference type="AlphaFoldDB" id="A0A0X1KZ77"/>
<protein>
    <submittedName>
        <fullName evidence="2">Uncharacterized protein</fullName>
    </submittedName>
</protein>
<dbReference type="EMBL" id="DS990136">
    <property type="protein sequence ID" value="EET23571.1"/>
    <property type="molecule type" value="Genomic_DNA"/>
</dbReference>
<keyword evidence="1" id="KW-0812">Transmembrane</keyword>
<feature type="transmembrane region" description="Helical" evidence="1">
    <location>
        <begin position="7"/>
        <end position="33"/>
    </location>
</feature>
<name>A0A0X1KZ77_VIBCO</name>
<keyword evidence="1" id="KW-0472">Membrane</keyword>
<gene>
    <name evidence="2" type="ORF">VchoM_01598</name>
</gene>
<accession>A0A0X1KZ77</accession>
<keyword evidence="1" id="KW-1133">Transmembrane helix</keyword>
<proteinExistence type="predicted"/>
<evidence type="ECO:0000256" key="1">
    <source>
        <dbReference type="SAM" id="Phobius"/>
    </source>
</evidence>
<organism evidence="2">
    <name type="scientific">Vibrio cholerae (strain MO10)</name>
    <dbReference type="NCBI Taxonomy" id="345072"/>
    <lineage>
        <taxon>Bacteria</taxon>
        <taxon>Pseudomonadati</taxon>
        <taxon>Pseudomonadota</taxon>
        <taxon>Gammaproteobacteria</taxon>
        <taxon>Vibrionales</taxon>
        <taxon>Vibrionaceae</taxon>
        <taxon>Vibrio</taxon>
    </lineage>
</organism>
<evidence type="ECO:0000313" key="2">
    <source>
        <dbReference type="EMBL" id="EET23571.1"/>
    </source>
</evidence>
<reference evidence="2" key="2">
    <citation type="submission" date="2008-07" db="EMBL/GenBank/DDBJ databases">
        <authorList>
            <consortium name="Broad Institute Genome Sequencing Platform"/>
            <person name="Colwell R."/>
            <person name="Grim C.J."/>
            <person name="Young S."/>
            <person name="Jaffe D."/>
            <person name="Gnerre S."/>
            <person name="Berlin A."/>
            <person name="Heiman D."/>
            <person name="Hepburn T."/>
            <person name="Shea T."/>
            <person name="Sykes S."/>
            <person name="Alvarado L."/>
            <person name="Kodira C."/>
            <person name="Heidelberg J."/>
            <person name="Lander E."/>
            <person name="Galagan J."/>
            <person name="Nusbaum C."/>
            <person name="Birren B."/>
        </authorList>
    </citation>
    <scope>NUCLEOTIDE SEQUENCE [LARGE SCALE GENOMIC DNA]</scope>
    <source>
        <strain evidence="2">MO10</strain>
    </source>
</reference>
<sequence length="35" mass="4078">MTRFFGVIMTFPFSSLLILNMNYLGLVCAHHWFGL</sequence>
<dbReference type="HOGENOM" id="CLU_3367982_0_0_6"/>
<reference evidence="2" key="1">
    <citation type="submission" date="2005-09" db="EMBL/GenBank/DDBJ databases">
        <title>Annotation of Vibrio cholerae MO10.</title>
        <authorList>
            <person name="Colwell R."/>
            <person name="Grim C.J."/>
            <person name="Young S."/>
            <person name="Jaffe D."/>
            <person name="Gnerre S."/>
            <person name="Berlin A."/>
            <person name="Heiman D."/>
            <person name="Hepburn T."/>
            <person name="Shea T."/>
            <person name="Sykes S."/>
            <person name="Yandava C."/>
            <person name="Alvarado L."/>
            <person name="Kodira C."/>
            <person name="Borodovsky M."/>
            <person name="Heidelberg J."/>
            <person name="Lander E."/>
            <person name="Galagan J."/>
            <person name="Nusbaum C."/>
            <person name="Birren B."/>
        </authorList>
    </citation>
    <scope>NUCLEOTIDE SEQUENCE [LARGE SCALE GENOMIC DNA]</scope>
    <source>
        <strain evidence="2">MO10</strain>
    </source>
</reference>
<dbReference type="Proteomes" id="UP000004687">
    <property type="component" value="Unassembled WGS sequence"/>
</dbReference>